<reference evidence="1 2" key="1">
    <citation type="submission" date="2017-10" db="EMBL/GenBank/DDBJ databases">
        <title>Novel microbial diversity and functional potential in the marine mammal oral microbiome.</title>
        <authorList>
            <person name="Dudek N.K."/>
            <person name="Sun C.L."/>
            <person name="Burstein D."/>
            <person name="Kantor R.S."/>
            <person name="Aliaga Goltsman D.S."/>
            <person name="Bik E.M."/>
            <person name="Thomas B.C."/>
            <person name="Banfield J.F."/>
            <person name="Relman D.A."/>
        </authorList>
    </citation>
    <scope>NUCLEOTIDE SEQUENCE [LARGE SCALE GENOMIC DNA]</scope>
    <source>
        <strain evidence="1">DOLJORAL78_61_10</strain>
    </source>
</reference>
<dbReference type="InterPro" id="IPR042271">
    <property type="entry name" value="Zinicin_2_N"/>
</dbReference>
<protein>
    <recommendedName>
        <fullName evidence="3">Hydrolase</fullName>
    </recommendedName>
</protein>
<dbReference type="NCBIfam" id="TIGR03624">
    <property type="entry name" value="putative hydrolase"/>
    <property type="match status" value="1"/>
</dbReference>
<gene>
    <name evidence="1" type="ORF">CSA55_00750</name>
</gene>
<dbReference type="PANTHER" id="PTHR39420:SF2">
    <property type="entry name" value="HYDROLASE"/>
    <property type="match status" value="1"/>
</dbReference>
<evidence type="ECO:0000313" key="1">
    <source>
        <dbReference type="EMBL" id="PIE34434.1"/>
    </source>
</evidence>
<dbReference type="AlphaFoldDB" id="A0A2G6KFH9"/>
<sequence>MAELPGDAGNDDTPFAGFPMFADLARAMSGQGPLNWDLARQFALLGATGGVSESNVDPSARLAYADLAQIAALHVNDITGTDLSFPEPRVVTPGRWATDTLTAYRPLFTDLAHSLGQQPDSDEGDTPEVPMAAMLAGLGQMMAPAMIGMAVGSMVGHLATRVFGLHDLPIPRDQLDVVVVDHTIEAFCSEWELPVQEFRLWVMSHELSGYRLFSIAGLRDQLASLVRAHVGGFRPDPNAMTDYLSEMDMPDPSGDPMAALQNTFSDPTILLGAVQSPEQDALRPRLDAAVAAVVGYVDWVVDAVAARTIGGEALRIAEAVRRRRSETTPDDVFIEKLLGIRVGDDQVKRGKDFVQGVVDRVGEAGLSRLLELPGALPTPNDIEAPGLWIARLDEA</sequence>
<dbReference type="InterPro" id="IPR018766">
    <property type="entry name" value="Zinicin_2"/>
</dbReference>
<dbReference type="PANTHER" id="PTHR39420">
    <property type="match status" value="1"/>
</dbReference>
<proteinExistence type="predicted"/>
<dbReference type="Pfam" id="PF10103">
    <property type="entry name" value="Zincin_2"/>
    <property type="match status" value="1"/>
</dbReference>
<name>A0A2G6KFH9_9ACTN</name>
<accession>A0A2G6KFH9</accession>
<dbReference type="Gene3D" id="1.20.150.30">
    <property type="entry name" value="Zincin-like metallopeptidase, N-terminal domain"/>
    <property type="match status" value="1"/>
</dbReference>
<comment type="caution">
    <text evidence="1">The sequence shown here is derived from an EMBL/GenBank/DDBJ whole genome shotgun (WGS) entry which is preliminary data.</text>
</comment>
<dbReference type="SUPFAM" id="SSF55486">
    <property type="entry name" value="Metalloproteases ('zincins'), catalytic domain"/>
    <property type="match status" value="1"/>
</dbReference>
<evidence type="ECO:0000313" key="2">
    <source>
        <dbReference type="Proteomes" id="UP000230914"/>
    </source>
</evidence>
<dbReference type="Proteomes" id="UP000230914">
    <property type="component" value="Unassembled WGS sequence"/>
</dbReference>
<evidence type="ECO:0008006" key="3">
    <source>
        <dbReference type="Google" id="ProtNLM"/>
    </source>
</evidence>
<organism evidence="1 2">
    <name type="scientific">Ilumatobacter coccineus</name>
    <dbReference type="NCBI Taxonomy" id="467094"/>
    <lineage>
        <taxon>Bacteria</taxon>
        <taxon>Bacillati</taxon>
        <taxon>Actinomycetota</taxon>
        <taxon>Acidimicrobiia</taxon>
        <taxon>Acidimicrobiales</taxon>
        <taxon>Ilumatobacteraceae</taxon>
        <taxon>Ilumatobacter</taxon>
    </lineage>
</organism>
<dbReference type="EMBL" id="PDSL01000019">
    <property type="protein sequence ID" value="PIE34434.1"/>
    <property type="molecule type" value="Genomic_DNA"/>
</dbReference>